<feature type="transmembrane region" description="Helical" evidence="5">
    <location>
        <begin position="12"/>
        <end position="33"/>
    </location>
</feature>
<dbReference type="Pfam" id="PF07291">
    <property type="entry name" value="MauE"/>
    <property type="match status" value="1"/>
</dbReference>
<protein>
    <recommendedName>
        <fullName evidence="6">Methylamine utilisation protein MauE domain-containing protein</fullName>
    </recommendedName>
</protein>
<dbReference type="AlphaFoldDB" id="A0A3M8AN44"/>
<reference evidence="7 8" key="1">
    <citation type="submission" date="2018-10" db="EMBL/GenBank/DDBJ databases">
        <title>Phylogenomics of Brevibacillus.</title>
        <authorList>
            <person name="Dunlap C."/>
        </authorList>
    </citation>
    <scope>NUCLEOTIDE SEQUENCE [LARGE SCALE GENOMIC DNA]</scope>
    <source>
        <strain evidence="7 8">NRRL NRS 1219</strain>
    </source>
</reference>
<keyword evidence="2 5" id="KW-0812">Transmembrane</keyword>
<feature type="domain" description="Methylamine utilisation protein MauE" evidence="6">
    <location>
        <begin position="10"/>
        <end position="131"/>
    </location>
</feature>
<evidence type="ECO:0000256" key="4">
    <source>
        <dbReference type="ARBA" id="ARBA00023136"/>
    </source>
</evidence>
<dbReference type="EMBL" id="RHHN01000055">
    <property type="protein sequence ID" value="RNB52611.1"/>
    <property type="molecule type" value="Genomic_DNA"/>
</dbReference>
<sequence>MSKTRCEVIKVLYYIIQFFVSVIFVISAAVKVISFESFSQTVLKIGISAYLTRFVSVVVILLEFLGAFLILFESTRMIGGIVLQFLLCSFALVAIRMIRIGQKVSCNCFGSLTQDRLDYRLTLRIFFLSLLNMTVLLYEGQLGINLLSLSENINLMFLSLGIFGCYILLKVFTETFLRFERGKKI</sequence>
<evidence type="ECO:0000313" key="7">
    <source>
        <dbReference type="EMBL" id="RNB52611.1"/>
    </source>
</evidence>
<organism evidence="7 8">
    <name type="scientific">Brevibacillus agri</name>
    <dbReference type="NCBI Taxonomy" id="51101"/>
    <lineage>
        <taxon>Bacteria</taxon>
        <taxon>Bacillati</taxon>
        <taxon>Bacillota</taxon>
        <taxon>Bacilli</taxon>
        <taxon>Bacillales</taxon>
        <taxon>Paenibacillaceae</taxon>
        <taxon>Brevibacillus</taxon>
    </lineage>
</organism>
<evidence type="ECO:0000256" key="2">
    <source>
        <dbReference type="ARBA" id="ARBA00022692"/>
    </source>
</evidence>
<accession>A0A3M8AN44</accession>
<dbReference type="InterPro" id="IPR009908">
    <property type="entry name" value="Methylamine_util_MauE"/>
</dbReference>
<evidence type="ECO:0000256" key="5">
    <source>
        <dbReference type="SAM" id="Phobius"/>
    </source>
</evidence>
<evidence type="ECO:0000259" key="6">
    <source>
        <dbReference type="Pfam" id="PF07291"/>
    </source>
</evidence>
<evidence type="ECO:0000313" key="8">
    <source>
        <dbReference type="Proteomes" id="UP000276178"/>
    </source>
</evidence>
<feature type="transmembrane region" description="Helical" evidence="5">
    <location>
        <begin position="119"/>
        <end position="138"/>
    </location>
</feature>
<name>A0A3M8AN44_9BACL</name>
<gene>
    <name evidence="7" type="ORF">EB820_18705</name>
</gene>
<feature type="transmembrane region" description="Helical" evidence="5">
    <location>
        <begin position="78"/>
        <end position="98"/>
    </location>
</feature>
<keyword evidence="4 5" id="KW-0472">Membrane</keyword>
<evidence type="ECO:0000256" key="3">
    <source>
        <dbReference type="ARBA" id="ARBA00022989"/>
    </source>
</evidence>
<keyword evidence="3 5" id="KW-1133">Transmembrane helix</keyword>
<dbReference type="GO" id="GO:0016020">
    <property type="term" value="C:membrane"/>
    <property type="evidence" value="ECO:0007669"/>
    <property type="project" value="UniProtKB-SubCell"/>
</dbReference>
<dbReference type="Proteomes" id="UP000276178">
    <property type="component" value="Unassembled WGS sequence"/>
</dbReference>
<feature type="transmembrane region" description="Helical" evidence="5">
    <location>
        <begin position="54"/>
        <end position="72"/>
    </location>
</feature>
<evidence type="ECO:0000256" key="1">
    <source>
        <dbReference type="ARBA" id="ARBA00004141"/>
    </source>
</evidence>
<feature type="transmembrane region" description="Helical" evidence="5">
    <location>
        <begin position="153"/>
        <end position="173"/>
    </location>
</feature>
<comment type="subcellular location">
    <subcellularLocation>
        <location evidence="1">Membrane</location>
        <topology evidence="1">Multi-pass membrane protein</topology>
    </subcellularLocation>
</comment>
<proteinExistence type="predicted"/>
<comment type="caution">
    <text evidence="7">The sequence shown here is derived from an EMBL/GenBank/DDBJ whole genome shotgun (WGS) entry which is preliminary data.</text>
</comment>
<dbReference type="GO" id="GO:0030416">
    <property type="term" value="P:methylamine metabolic process"/>
    <property type="evidence" value="ECO:0007669"/>
    <property type="project" value="InterPro"/>
</dbReference>